<comment type="cofactor">
    <cofactor evidence="1">
        <name>FAD</name>
        <dbReference type="ChEBI" id="CHEBI:57692"/>
    </cofactor>
</comment>
<dbReference type="RefSeq" id="WP_039345557.1">
    <property type="nucleotide sequence ID" value="NZ_PGEZ01000001.1"/>
</dbReference>
<dbReference type="InterPro" id="IPR028202">
    <property type="entry name" value="Reductase_C"/>
</dbReference>
<dbReference type="SUPFAM" id="SSF55424">
    <property type="entry name" value="FAD/NAD-linked reductases, dimerisation (C-terminal) domain"/>
    <property type="match status" value="1"/>
</dbReference>
<evidence type="ECO:0000256" key="4">
    <source>
        <dbReference type="ARBA" id="ARBA00023002"/>
    </source>
</evidence>
<feature type="domain" description="Reductase C-terminal" evidence="6">
    <location>
        <begin position="323"/>
        <end position="407"/>
    </location>
</feature>
<evidence type="ECO:0000256" key="1">
    <source>
        <dbReference type="ARBA" id="ARBA00001974"/>
    </source>
</evidence>
<evidence type="ECO:0000256" key="3">
    <source>
        <dbReference type="ARBA" id="ARBA00022827"/>
    </source>
</evidence>
<gene>
    <name evidence="7" type="ORF">CLV56_0700</name>
</gene>
<dbReference type="Gene3D" id="3.50.50.60">
    <property type="entry name" value="FAD/NAD(P)-binding domain"/>
    <property type="match status" value="2"/>
</dbReference>
<dbReference type="PRINTS" id="PR00368">
    <property type="entry name" value="FADPNR"/>
</dbReference>
<evidence type="ECO:0000259" key="5">
    <source>
        <dbReference type="Pfam" id="PF07992"/>
    </source>
</evidence>
<sequence>MSANTTYVIAGGGLAAARAAETLREEGFDGTVVVLAAEHHLPYERPVLSKGFMLGEKDLASATVLPLDWWDEHDVDLRTGALVTALDPVARTVTLADGTAVSYDRLLVATGSRARRLDVPGADLDGVHTLRDREDAAAIRAALTTKRPVVVVGAGWIGLEVAAAARAAGCDVTVIEPAEQPLLRVMGPTVGALFADLHRAHGVDLRLGTEVDRITGTDGVVTAVRTADGDEIAAACVVVGIGADPQVDWAIAAGLAGDGAVDVDAALRTSDPTIFAAGDVAAVDHPVLEGRVRVEHWANAQNTGPAAARSMLDQDVSFDRLPYFFTDQYDLGMEYVGHLEDATSAEVVLRGDVSELAYVAFWLVDGVVRAAMHVNQWDDGVEPLKPLIGTRVPPERLADPGVALTDLAD</sequence>
<protein>
    <submittedName>
        <fullName evidence="7">NAD/ferredoxin-dependent reductase-like protein</fullName>
    </submittedName>
</protein>
<name>A0A0B2BJD9_9ACTN</name>
<dbReference type="InterPro" id="IPR016156">
    <property type="entry name" value="FAD/NAD-linked_Rdtase_dimer_sf"/>
</dbReference>
<dbReference type="EMBL" id="PGEZ01000001">
    <property type="protein sequence ID" value="PJJ56491.1"/>
    <property type="molecule type" value="Genomic_DNA"/>
</dbReference>
<keyword evidence="8" id="KW-1185">Reference proteome</keyword>
<dbReference type="PRINTS" id="PR00411">
    <property type="entry name" value="PNDRDTASEI"/>
</dbReference>
<dbReference type="OrthoDB" id="3568330at2"/>
<dbReference type="Pfam" id="PF14759">
    <property type="entry name" value="Reductase_C"/>
    <property type="match status" value="1"/>
</dbReference>
<evidence type="ECO:0000259" key="6">
    <source>
        <dbReference type="Pfam" id="PF14759"/>
    </source>
</evidence>
<dbReference type="AlphaFoldDB" id="A0A0B2BJD9"/>
<reference evidence="7 8" key="1">
    <citation type="submission" date="2017-11" db="EMBL/GenBank/DDBJ databases">
        <title>Genomic Encyclopedia of Archaeal and Bacterial Type Strains, Phase II (KMG-II): From Individual Species to Whole Genera.</title>
        <authorList>
            <person name="Goeker M."/>
        </authorList>
    </citation>
    <scope>NUCLEOTIDE SEQUENCE [LARGE SCALE GENOMIC DNA]</scope>
    <source>
        <strain evidence="7 8">DSM 27763</strain>
    </source>
</reference>
<dbReference type="PANTHER" id="PTHR43557:SF2">
    <property type="entry name" value="RIESKE DOMAIN-CONTAINING PROTEIN-RELATED"/>
    <property type="match status" value="1"/>
</dbReference>
<dbReference type="Proteomes" id="UP000230842">
    <property type="component" value="Unassembled WGS sequence"/>
</dbReference>
<dbReference type="GO" id="GO:0016651">
    <property type="term" value="F:oxidoreductase activity, acting on NAD(P)H"/>
    <property type="evidence" value="ECO:0007669"/>
    <property type="project" value="TreeGrafter"/>
</dbReference>
<dbReference type="PANTHER" id="PTHR43557">
    <property type="entry name" value="APOPTOSIS-INDUCING FACTOR 1"/>
    <property type="match status" value="1"/>
</dbReference>
<dbReference type="Gene3D" id="3.30.390.30">
    <property type="match status" value="1"/>
</dbReference>
<proteinExistence type="predicted"/>
<evidence type="ECO:0000256" key="2">
    <source>
        <dbReference type="ARBA" id="ARBA00022630"/>
    </source>
</evidence>
<evidence type="ECO:0000313" key="7">
    <source>
        <dbReference type="EMBL" id="PJJ56491.1"/>
    </source>
</evidence>
<dbReference type="InterPro" id="IPR036188">
    <property type="entry name" value="FAD/NAD-bd_sf"/>
</dbReference>
<dbReference type="GO" id="GO:0005737">
    <property type="term" value="C:cytoplasm"/>
    <property type="evidence" value="ECO:0007669"/>
    <property type="project" value="TreeGrafter"/>
</dbReference>
<dbReference type="InterPro" id="IPR023753">
    <property type="entry name" value="FAD/NAD-binding_dom"/>
</dbReference>
<evidence type="ECO:0000313" key="8">
    <source>
        <dbReference type="Proteomes" id="UP000230842"/>
    </source>
</evidence>
<comment type="caution">
    <text evidence="7">The sequence shown here is derived from an EMBL/GenBank/DDBJ whole genome shotgun (WGS) entry which is preliminary data.</text>
</comment>
<keyword evidence="2" id="KW-0285">Flavoprotein</keyword>
<organism evidence="7 8">
    <name type="scientific">Mumia flava</name>
    <dbReference type="NCBI Taxonomy" id="1348852"/>
    <lineage>
        <taxon>Bacteria</taxon>
        <taxon>Bacillati</taxon>
        <taxon>Actinomycetota</taxon>
        <taxon>Actinomycetes</taxon>
        <taxon>Propionibacteriales</taxon>
        <taxon>Nocardioidaceae</taxon>
        <taxon>Mumia</taxon>
    </lineage>
</organism>
<feature type="domain" description="FAD/NAD(P)-binding" evidence="5">
    <location>
        <begin position="6"/>
        <end position="304"/>
    </location>
</feature>
<dbReference type="InterPro" id="IPR050446">
    <property type="entry name" value="FAD-oxidoreductase/Apoptosis"/>
</dbReference>
<dbReference type="Pfam" id="PF07992">
    <property type="entry name" value="Pyr_redox_2"/>
    <property type="match status" value="1"/>
</dbReference>
<keyword evidence="3" id="KW-0274">FAD</keyword>
<keyword evidence="4" id="KW-0560">Oxidoreductase</keyword>
<accession>A0A0B2BJD9</accession>
<dbReference type="SUPFAM" id="SSF51905">
    <property type="entry name" value="FAD/NAD(P)-binding domain"/>
    <property type="match status" value="2"/>
</dbReference>